<feature type="domain" description="UspA" evidence="1">
    <location>
        <begin position="196"/>
        <end position="254"/>
    </location>
</feature>
<organism evidence="2 3">
    <name type="scientific">Crenobacter caeni</name>
    <dbReference type="NCBI Taxonomy" id="2705474"/>
    <lineage>
        <taxon>Bacteria</taxon>
        <taxon>Pseudomonadati</taxon>
        <taxon>Pseudomonadota</taxon>
        <taxon>Betaproteobacteria</taxon>
        <taxon>Neisseriales</taxon>
        <taxon>Neisseriaceae</taxon>
        <taxon>Crenobacter</taxon>
    </lineage>
</organism>
<accession>A0A6B2KSI7</accession>
<name>A0A6B2KSI7_9NEIS</name>
<dbReference type="Pfam" id="PF00582">
    <property type="entry name" value="Usp"/>
    <property type="match status" value="1"/>
</dbReference>
<protein>
    <submittedName>
        <fullName evidence="2">Universal stress protein</fullName>
    </submittedName>
</protein>
<gene>
    <name evidence="2" type="ORF">GZH52_09940</name>
</gene>
<evidence type="ECO:0000313" key="3">
    <source>
        <dbReference type="Proteomes" id="UP000482578"/>
    </source>
</evidence>
<dbReference type="Gene3D" id="3.40.50.12370">
    <property type="match status" value="1"/>
</dbReference>
<dbReference type="Proteomes" id="UP000482578">
    <property type="component" value="Unassembled WGS sequence"/>
</dbReference>
<dbReference type="SUPFAM" id="SSF52402">
    <property type="entry name" value="Adenine nucleotide alpha hydrolases-like"/>
    <property type="match status" value="1"/>
</dbReference>
<keyword evidence="3" id="KW-1185">Reference proteome</keyword>
<reference evidence="2 3" key="1">
    <citation type="submission" date="2020-02" db="EMBL/GenBank/DDBJ databases">
        <authorList>
            <person name="Yang Z."/>
        </authorList>
    </citation>
    <scope>NUCLEOTIDE SEQUENCE [LARGE SCALE GENOMIC DNA]</scope>
    <source>
        <strain evidence="2 3">HX-7-9</strain>
    </source>
</reference>
<comment type="caution">
    <text evidence="2">The sequence shown here is derived from an EMBL/GenBank/DDBJ whole genome shotgun (WGS) entry which is preliminary data.</text>
</comment>
<proteinExistence type="predicted"/>
<dbReference type="EMBL" id="JAAGAA010000007">
    <property type="protein sequence ID" value="NDV13108.1"/>
    <property type="molecule type" value="Genomic_DNA"/>
</dbReference>
<dbReference type="InterPro" id="IPR006016">
    <property type="entry name" value="UspA"/>
</dbReference>
<dbReference type="RefSeq" id="WP_163316301.1">
    <property type="nucleotide sequence ID" value="NZ_JAAGAA010000007.1"/>
</dbReference>
<sequence>MPARVLLLLQAHPSSFDARAQARGQALAFARAREAELDVVVLLDASSRLSGAEASVTALFTHQEEGDDAWHHAHALSAAVAEEARAAGVACTVRDVETAHPLALLSETEAACDLVVLERGAATLRFLPHYLEGASRPCLLAGRQGSGPVLVAYDGGAASARSLQQLLWLGLGHAGVTVLSLGVDAEADAGVAKSYFAAHAIAAQCVTHPSGGHPAIQIGAEAQALDARLVVLGVRGRHGWRRALTGSTCRRLLQGDRALLLVP</sequence>
<evidence type="ECO:0000313" key="2">
    <source>
        <dbReference type="EMBL" id="NDV13108.1"/>
    </source>
</evidence>
<dbReference type="AlphaFoldDB" id="A0A6B2KSI7"/>
<evidence type="ECO:0000259" key="1">
    <source>
        <dbReference type="Pfam" id="PF00582"/>
    </source>
</evidence>